<feature type="transmembrane region" description="Helical" evidence="7">
    <location>
        <begin position="164"/>
        <end position="184"/>
    </location>
</feature>
<feature type="transmembrane region" description="Helical" evidence="7">
    <location>
        <begin position="257"/>
        <end position="278"/>
    </location>
</feature>
<evidence type="ECO:0000256" key="2">
    <source>
        <dbReference type="ARBA" id="ARBA00006690"/>
    </source>
</evidence>
<evidence type="ECO:0000256" key="7">
    <source>
        <dbReference type="SAM" id="Phobius"/>
    </source>
</evidence>
<keyword evidence="6 7" id="KW-0472">Membrane</keyword>
<keyword evidence="5 7" id="KW-1133">Transmembrane helix</keyword>
<organism evidence="8 9">
    <name type="scientific">Coffea arabica</name>
    <name type="common">Arabian coffee</name>
    <dbReference type="NCBI Taxonomy" id="13443"/>
    <lineage>
        <taxon>Eukaryota</taxon>
        <taxon>Viridiplantae</taxon>
        <taxon>Streptophyta</taxon>
        <taxon>Embryophyta</taxon>
        <taxon>Tracheophyta</taxon>
        <taxon>Spermatophyta</taxon>
        <taxon>Magnoliopsida</taxon>
        <taxon>eudicotyledons</taxon>
        <taxon>Gunneridae</taxon>
        <taxon>Pentapetalae</taxon>
        <taxon>asterids</taxon>
        <taxon>lamiids</taxon>
        <taxon>Gentianales</taxon>
        <taxon>Rubiaceae</taxon>
        <taxon>Ixoroideae</taxon>
        <taxon>Gardenieae complex</taxon>
        <taxon>Bertiereae - Coffeeae clade</taxon>
        <taxon>Coffeeae</taxon>
        <taxon>Coffea</taxon>
    </lineage>
</organism>
<accession>A0ABM4W9P2</accession>
<evidence type="ECO:0000313" key="8">
    <source>
        <dbReference type="Proteomes" id="UP001652660"/>
    </source>
</evidence>
<protein>
    <submittedName>
        <fullName evidence="9">Protein CLT1, chloroplastic-like isoform X1</fullName>
    </submittedName>
</protein>
<name>A0ABM4W9P2_COFAR</name>
<reference evidence="9" key="1">
    <citation type="submission" date="2025-08" db="UniProtKB">
        <authorList>
            <consortium name="RefSeq"/>
        </authorList>
    </citation>
    <scope>IDENTIFICATION</scope>
    <source>
        <tissue evidence="9">Leaves</tissue>
    </source>
</reference>
<proteinExistence type="inferred from homology"/>
<dbReference type="SUPFAM" id="SSF103481">
    <property type="entry name" value="Multidrug resistance efflux transporter EmrE"/>
    <property type="match status" value="1"/>
</dbReference>
<evidence type="ECO:0000256" key="5">
    <source>
        <dbReference type="ARBA" id="ARBA00022989"/>
    </source>
</evidence>
<dbReference type="GeneID" id="113719335"/>
<keyword evidence="8" id="KW-1185">Reference proteome</keyword>
<feature type="transmembrane region" description="Helical" evidence="7">
    <location>
        <begin position="403"/>
        <end position="423"/>
    </location>
</feature>
<sequence length="487" mass="52656">MVQELRGTSVKYTRCQSLLIDTMSACCRLMACRAVSTIATHHISSPQIPIHLCQLSRFPTIHQHYIQRKIVLTSRQWVIEAVGSGGTGPDIGAADGEIHKNGKRCCSYPVEEVEKGSKEEEKFANEKKDGMVKVVVAAVATVVLGVGNRVLYKLALVPLKQYPFFLAQLATFGYVIVYFSILFLRFRAGKVTVQMLALPKAPYLAVGLLEALGAVCGMAAGAILSGAAIPILSQSFLVWQLLLSFIFLGRRYRFNQLLGCSLVAAGVIITVASGSSAGSLMEAGIFWSLLMILSFLFQAADTVLKEIIFLESAKRLKGGSVDLFVVNSFGSAFQAVFICLLLPFLSKLWGIPFDQLPLYVKDGAACFLNIGTGLGVRQFLTFLQLQTFSCQSFFNEGCDGAPLLPLLFVIVNMGYNVSLLHLLKISSAVVSCLASTVSVPISVFLFTLPLPYLDAAASLPPGFIAGAITLVAGMFIYCCKPSIRPTK</sequence>
<evidence type="ECO:0000256" key="1">
    <source>
        <dbReference type="ARBA" id="ARBA00004141"/>
    </source>
</evidence>
<feature type="transmembrane region" description="Helical" evidence="7">
    <location>
        <begin position="231"/>
        <end position="250"/>
    </location>
</feature>
<feature type="transmembrane region" description="Helical" evidence="7">
    <location>
        <begin position="204"/>
        <end position="225"/>
    </location>
</feature>
<evidence type="ECO:0000256" key="6">
    <source>
        <dbReference type="ARBA" id="ARBA00023136"/>
    </source>
</evidence>
<gene>
    <name evidence="9" type="primary">LOC113719335</name>
</gene>
<feature type="transmembrane region" description="Helical" evidence="7">
    <location>
        <begin position="459"/>
        <end position="479"/>
    </location>
</feature>
<dbReference type="Proteomes" id="UP001652660">
    <property type="component" value="Chromosome 11e"/>
</dbReference>
<evidence type="ECO:0000256" key="4">
    <source>
        <dbReference type="ARBA" id="ARBA00022692"/>
    </source>
</evidence>
<dbReference type="InterPro" id="IPR037185">
    <property type="entry name" value="EmrE-like"/>
</dbReference>
<comment type="similarity">
    <text evidence="2">Belongs to the CRT-like transporter family.</text>
</comment>
<keyword evidence="4 7" id="KW-0812">Transmembrane</keyword>
<feature type="transmembrane region" description="Helical" evidence="7">
    <location>
        <begin position="324"/>
        <end position="345"/>
    </location>
</feature>
<keyword evidence="3" id="KW-0813">Transport</keyword>
<dbReference type="InterPro" id="IPR013936">
    <property type="entry name" value="CRT-like"/>
</dbReference>
<dbReference type="RefSeq" id="XP_071928508.1">
    <property type="nucleotide sequence ID" value="XM_072072407.1"/>
</dbReference>
<feature type="transmembrane region" description="Helical" evidence="7">
    <location>
        <begin position="430"/>
        <end position="453"/>
    </location>
</feature>
<evidence type="ECO:0000313" key="9">
    <source>
        <dbReference type="RefSeq" id="XP_071928508.1"/>
    </source>
</evidence>
<dbReference type="PANTHER" id="PTHR31326">
    <property type="entry name" value="PROTEIN CLT2, CHLOROPLASTIC"/>
    <property type="match status" value="1"/>
</dbReference>
<dbReference type="PANTHER" id="PTHR31326:SF3">
    <property type="entry name" value="PROTEIN CLT3, CHLOROPLASTIC"/>
    <property type="match status" value="1"/>
</dbReference>
<dbReference type="Pfam" id="PF08627">
    <property type="entry name" value="CRT-like"/>
    <property type="match status" value="1"/>
</dbReference>
<evidence type="ECO:0000256" key="3">
    <source>
        <dbReference type="ARBA" id="ARBA00022448"/>
    </source>
</evidence>
<feature type="transmembrane region" description="Helical" evidence="7">
    <location>
        <begin position="284"/>
        <end position="304"/>
    </location>
</feature>
<comment type="subcellular location">
    <subcellularLocation>
        <location evidence="1">Membrane</location>
        <topology evidence="1">Multi-pass membrane protein</topology>
    </subcellularLocation>
</comment>
<feature type="transmembrane region" description="Helical" evidence="7">
    <location>
        <begin position="131"/>
        <end position="152"/>
    </location>
</feature>